<feature type="region of interest" description="Disordered" evidence="5">
    <location>
        <begin position="1"/>
        <end position="23"/>
    </location>
</feature>
<name>A0A4V3I1F7_9MYCO</name>
<dbReference type="PANTHER" id="PTHR47359">
    <property type="entry name" value="PEPTIDOGLYCAN DL-ENDOPEPTIDASE CWLO"/>
    <property type="match status" value="1"/>
</dbReference>
<feature type="region of interest" description="Disordered" evidence="5">
    <location>
        <begin position="232"/>
        <end position="255"/>
    </location>
</feature>
<proteinExistence type="inferred from homology"/>
<sequence length="387" mass="39261">MGSGGQVSGGSAAPLVRELGPPQVPQTWSSAGAQNLMVRHARLSAAGDVFAAGDDETKQKVDAAGSAVSQGKTQMGAIKDDYKLNRDRLAPGSGNPEIAMKMAQLDRQRAADGASTVRSSMGRIPQIGPVGAMSGFGGSPMGALGSLGSMVPQMMAPISAIGPALLQPLSSMQALMGPATSMLGGLNIPQQVTHQGPPPGTATAALLQPLSSMQALMGPATSMLGGLNIPQQVTHQGPPPGTATATSNGKVNGPASEAGKRIAEYALKQLGLPYVWGGGDQNGPTKGIEGGNQLGFDCSGLVLASVHDGTDIVLPRISENQVNVGMSVNPSDMQAGDCVYFNHGGDWGHAAIAISPTEIVEAPDRNQVVKISTINPSASNVAIRRVA</sequence>
<dbReference type="AlphaFoldDB" id="A0A4V3I1F7"/>
<organism evidence="7 8">
    <name type="scientific">Mycobacteroides salmoniphilum</name>
    <dbReference type="NCBI Taxonomy" id="404941"/>
    <lineage>
        <taxon>Bacteria</taxon>
        <taxon>Bacillati</taxon>
        <taxon>Actinomycetota</taxon>
        <taxon>Actinomycetes</taxon>
        <taxon>Mycobacteriales</taxon>
        <taxon>Mycobacteriaceae</taxon>
        <taxon>Mycobacteroides</taxon>
    </lineage>
</organism>
<evidence type="ECO:0000259" key="6">
    <source>
        <dbReference type="PROSITE" id="PS51935"/>
    </source>
</evidence>
<comment type="caution">
    <text evidence="7">The sequence shown here is derived from an EMBL/GenBank/DDBJ whole genome shotgun (WGS) entry which is preliminary data.</text>
</comment>
<evidence type="ECO:0000256" key="2">
    <source>
        <dbReference type="ARBA" id="ARBA00022670"/>
    </source>
</evidence>
<dbReference type="EMBL" id="PECL01000003">
    <property type="protein sequence ID" value="TEA09174.1"/>
    <property type="molecule type" value="Genomic_DNA"/>
</dbReference>
<keyword evidence="3 7" id="KW-0378">Hydrolase</keyword>
<evidence type="ECO:0000256" key="5">
    <source>
        <dbReference type="SAM" id="MobiDB-lite"/>
    </source>
</evidence>
<gene>
    <name evidence="7" type="primary">ripA_1</name>
    <name evidence="7" type="ORF">CCUG60884_00343</name>
</gene>
<evidence type="ECO:0000256" key="4">
    <source>
        <dbReference type="ARBA" id="ARBA00022807"/>
    </source>
</evidence>
<dbReference type="InterPro" id="IPR038765">
    <property type="entry name" value="Papain-like_cys_pep_sf"/>
</dbReference>
<dbReference type="SUPFAM" id="SSF54001">
    <property type="entry name" value="Cysteine proteinases"/>
    <property type="match status" value="1"/>
</dbReference>
<dbReference type="EC" id="3.4.-.-" evidence="7"/>
<dbReference type="Proteomes" id="UP000294604">
    <property type="component" value="Unassembled WGS sequence"/>
</dbReference>
<dbReference type="Pfam" id="PF00877">
    <property type="entry name" value="NLPC_P60"/>
    <property type="match status" value="1"/>
</dbReference>
<dbReference type="GO" id="GO:0008234">
    <property type="term" value="F:cysteine-type peptidase activity"/>
    <property type="evidence" value="ECO:0007669"/>
    <property type="project" value="UniProtKB-KW"/>
</dbReference>
<dbReference type="InterPro" id="IPR000064">
    <property type="entry name" value="NLP_P60_dom"/>
</dbReference>
<dbReference type="PANTHER" id="PTHR47359:SF3">
    <property type="entry name" value="NLP_P60 DOMAIN-CONTAINING PROTEIN-RELATED"/>
    <property type="match status" value="1"/>
</dbReference>
<evidence type="ECO:0000313" key="7">
    <source>
        <dbReference type="EMBL" id="TEA09174.1"/>
    </source>
</evidence>
<protein>
    <submittedName>
        <fullName evidence="7">Peptidoglycan endopeptidase RipA</fullName>
        <ecNumber evidence="7">3.4.-.-</ecNumber>
    </submittedName>
</protein>
<dbReference type="InterPro" id="IPR051794">
    <property type="entry name" value="PG_Endopeptidase_C40"/>
</dbReference>
<comment type="similarity">
    <text evidence="1">Belongs to the peptidase C40 family.</text>
</comment>
<evidence type="ECO:0000313" key="8">
    <source>
        <dbReference type="Proteomes" id="UP000294604"/>
    </source>
</evidence>
<dbReference type="GO" id="GO:0006508">
    <property type="term" value="P:proteolysis"/>
    <property type="evidence" value="ECO:0007669"/>
    <property type="project" value="UniProtKB-KW"/>
</dbReference>
<dbReference type="PROSITE" id="PS51935">
    <property type="entry name" value="NLPC_P60"/>
    <property type="match status" value="1"/>
</dbReference>
<dbReference type="Gene3D" id="3.90.1720.10">
    <property type="entry name" value="endopeptidase domain like (from Nostoc punctiforme)"/>
    <property type="match status" value="1"/>
</dbReference>
<keyword evidence="2" id="KW-0645">Protease</keyword>
<feature type="domain" description="NlpC/P60" evidence="6">
    <location>
        <begin position="256"/>
        <end position="387"/>
    </location>
</feature>
<reference evidence="7 8" key="1">
    <citation type="journal article" date="2019" name="Sci. Rep.">
        <title>Extended insight into the Mycobacterium chelonae-abscessus complex through whole genome sequencing of Mycobacterium salmoniphilum outbreak and Mycobacterium salmoniphilum-like strains.</title>
        <authorList>
            <person name="Behra P.R.K."/>
            <person name="Das S."/>
            <person name="Pettersson B.M.F."/>
            <person name="Shirreff L."/>
            <person name="DuCote T."/>
            <person name="Jacobsson K.G."/>
            <person name="Ennis D.G."/>
            <person name="Kirsebom L.A."/>
        </authorList>
    </citation>
    <scope>NUCLEOTIDE SEQUENCE [LARGE SCALE GENOMIC DNA]</scope>
    <source>
        <strain evidence="7 8">CCUG 60884</strain>
    </source>
</reference>
<accession>A0A4V3I1F7</accession>
<keyword evidence="4" id="KW-0788">Thiol protease</keyword>
<evidence type="ECO:0000256" key="1">
    <source>
        <dbReference type="ARBA" id="ARBA00007074"/>
    </source>
</evidence>
<evidence type="ECO:0000256" key="3">
    <source>
        <dbReference type="ARBA" id="ARBA00022801"/>
    </source>
</evidence>